<evidence type="ECO:0000313" key="1">
    <source>
        <dbReference type="EMBL" id="OLS01995.1"/>
    </source>
</evidence>
<dbReference type="EMBL" id="LTDM01000053">
    <property type="protein sequence ID" value="OLS01995.1"/>
    <property type="molecule type" value="Genomic_DNA"/>
</dbReference>
<dbReference type="RefSeq" id="WP_075727865.1">
    <property type="nucleotide sequence ID" value="NZ_LTDM01000053.1"/>
</dbReference>
<proteinExistence type="predicted"/>
<dbReference type="NCBIfam" id="NF041499">
    <property type="entry name" value="MobP3"/>
    <property type="match status" value="1"/>
</dbReference>
<accession>A0A1U7M3Y7</accession>
<dbReference type="SUPFAM" id="SSF81901">
    <property type="entry name" value="HCP-like"/>
    <property type="match status" value="1"/>
</dbReference>
<dbReference type="AlphaFoldDB" id="A0A1U7M3Y7"/>
<dbReference type="InterPro" id="IPR041073">
    <property type="entry name" value="MobL"/>
</dbReference>
<dbReference type="OrthoDB" id="1775746at2"/>
<dbReference type="Pfam" id="PF18555">
    <property type="entry name" value="MobL"/>
    <property type="match status" value="1"/>
</dbReference>
<dbReference type="Proteomes" id="UP000186112">
    <property type="component" value="Unassembled WGS sequence"/>
</dbReference>
<sequence>MAKLILKCPYFKGGSKRASAHLGNLVNYIATRDGVEKILVKDIDNLSSEKQNQLINQIIKEFPNTKNLFEYEDYIKNPTIENASEFISIAVEENFGKIGKRKNYVDYIANRPGAERIGKHGLFTGGDDNLVLSRIADAVANHEGNVWTPIISLRREDATRLSFDNAESWHNMLSYYAIDIAESLKIQPENFRWYAAFHNEGHHPHVHMVCYSTDPKEGYLTKNGIEKMKSGFVKNIFGQELKEIYIEQSKRRDELKVQSEKLLLQSIGEIKSGILQNSKIEEQFINLAERLKLSKGKKQYGYLQPNLKAMVDEIVDELAKDERVSKAYDLWYEMRNEVLHSYMDNLPEPIPLSQQKEFKSIKNMIIKEADNLNKGIITFEEVNDAAVIANDRGVDGLITNDTAIIDNNAVDIKLILENTFIYCIRAKLILEGENPDEEDIKKAIKYLMVGSDNGNQFAQYMLGKLYLMGKYIPEDKEMAKQYFNLSAEQGNEYAKSFLENMDRFENPSICLVASKMLHHMSKIFEDNIPLKSSGVGLKIDSKLMRKLREKKVGQGHKRNDNELKL</sequence>
<dbReference type="InterPro" id="IPR011990">
    <property type="entry name" value="TPR-like_helical_dom_sf"/>
</dbReference>
<protein>
    <submittedName>
        <fullName evidence="1">Sel1 repeat protein</fullName>
    </submittedName>
</protein>
<gene>
    <name evidence="1" type="ORF">TICRE_21370</name>
</gene>
<reference evidence="1 2" key="1">
    <citation type="submission" date="2016-02" db="EMBL/GenBank/DDBJ databases">
        <title>Genome sequence of Tissierella creatinophila DSM 6911.</title>
        <authorList>
            <person name="Poehlein A."/>
            <person name="Daniel R."/>
        </authorList>
    </citation>
    <scope>NUCLEOTIDE SEQUENCE [LARGE SCALE GENOMIC DNA]</scope>
    <source>
        <strain evidence="1 2">DSM 6911</strain>
    </source>
</reference>
<dbReference type="InterPro" id="IPR048102">
    <property type="entry name" value="MobP3"/>
</dbReference>
<dbReference type="Pfam" id="PF08238">
    <property type="entry name" value="Sel1"/>
    <property type="match status" value="1"/>
</dbReference>
<organism evidence="1 2">
    <name type="scientific">Tissierella creatinophila DSM 6911</name>
    <dbReference type="NCBI Taxonomy" id="1123403"/>
    <lineage>
        <taxon>Bacteria</taxon>
        <taxon>Bacillati</taxon>
        <taxon>Bacillota</taxon>
        <taxon>Tissierellia</taxon>
        <taxon>Tissierellales</taxon>
        <taxon>Tissierellaceae</taxon>
        <taxon>Tissierella</taxon>
    </lineage>
</organism>
<evidence type="ECO:0000313" key="2">
    <source>
        <dbReference type="Proteomes" id="UP000186112"/>
    </source>
</evidence>
<dbReference type="SMART" id="SM00671">
    <property type="entry name" value="SEL1"/>
    <property type="match status" value="2"/>
</dbReference>
<dbReference type="InterPro" id="IPR006597">
    <property type="entry name" value="Sel1-like"/>
</dbReference>
<keyword evidence="2" id="KW-1185">Reference proteome</keyword>
<name>A0A1U7M3Y7_TISCR</name>
<dbReference type="Gene3D" id="1.25.40.10">
    <property type="entry name" value="Tetratricopeptide repeat domain"/>
    <property type="match status" value="1"/>
</dbReference>
<comment type="caution">
    <text evidence="1">The sequence shown here is derived from an EMBL/GenBank/DDBJ whole genome shotgun (WGS) entry which is preliminary data.</text>
</comment>